<evidence type="ECO:0000313" key="3">
    <source>
        <dbReference type="Proteomes" id="UP001140510"/>
    </source>
</evidence>
<comment type="caution">
    <text evidence="2">The sequence shown here is derived from an EMBL/GenBank/DDBJ whole genome shotgun (WGS) entry which is preliminary data.</text>
</comment>
<gene>
    <name evidence="2" type="ORF">N0V91_010786</name>
</gene>
<evidence type="ECO:0000256" key="1">
    <source>
        <dbReference type="SAM" id="MobiDB-lite"/>
    </source>
</evidence>
<dbReference type="Proteomes" id="UP001140510">
    <property type="component" value="Unassembled WGS sequence"/>
</dbReference>
<accession>A0A9W9D0U4</accession>
<dbReference type="EMBL" id="JAPEVA010000155">
    <property type="protein sequence ID" value="KAJ4395513.1"/>
    <property type="molecule type" value="Genomic_DNA"/>
</dbReference>
<feature type="region of interest" description="Disordered" evidence="1">
    <location>
        <begin position="47"/>
        <end position="128"/>
    </location>
</feature>
<name>A0A9W9D0U4_9PLEO</name>
<organism evidence="2 3">
    <name type="scientific">Didymella pomorum</name>
    <dbReference type="NCBI Taxonomy" id="749634"/>
    <lineage>
        <taxon>Eukaryota</taxon>
        <taxon>Fungi</taxon>
        <taxon>Dikarya</taxon>
        <taxon>Ascomycota</taxon>
        <taxon>Pezizomycotina</taxon>
        <taxon>Dothideomycetes</taxon>
        <taxon>Pleosporomycetidae</taxon>
        <taxon>Pleosporales</taxon>
        <taxon>Pleosporineae</taxon>
        <taxon>Didymellaceae</taxon>
        <taxon>Didymella</taxon>
    </lineage>
</organism>
<dbReference type="AlphaFoldDB" id="A0A9W9D0U4"/>
<proteinExistence type="predicted"/>
<feature type="compositionally biased region" description="Basic and acidic residues" evidence="1">
    <location>
        <begin position="71"/>
        <end position="128"/>
    </location>
</feature>
<keyword evidence="3" id="KW-1185">Reference proteome</keyword>
<protein>
    <submittedName>
        <fullName evidence="2">Uncharacterized protein</fullName>
    </submittedName>
</protein>
<evidence type="ECO:0000313" key="2">
    <source>
        <dbReference type="EMBL" id="KAJ4395513.1"/>
    </source>
</evidence>
<sequence length="149" mass="16834">MAGGHQPLPGAMLPHANHNILATFLRHERELGIESLCLSLRDTLSEPDAHYTPSIPTALGGAGAGGHRERRAQDRETARRNELEGHVPGRRETRTRERSRERRIESARVAGQDELHAEKERKRREAPDVKIVCIMRVPKQEVSRCEDEV</sequence>
<dbReference type="OrthoDB" id="62952at2759"/>
<reference evidence="2" key="1">
    <citation type="submission" date="2022-10" db="EMBL/GenBank/DDBJ databases">
        <title>Tapping the CABI collections for fungal endophytes: first genome assemblies for Collariella, Neodidymelliopsis, Ascochyta clinopodiicola, Didymella pomorum, Didymosphaeria variabile, Neocosmospora piperis and Neocucurbitaria cava.</title>
        <authorList>
            <person name="Hill R."/>
        </authorList>
    </citation>
    <scope>NUCLEOTIDE SEQUENCE</scope>
    <source>
        <strain evidence="2">IMI 355091</strain>
    </source>
</reference>